<feature type="chain" id="PRO_5041900925" evidence="2">
    <location>
        <begin position="25"/>
        <end position="154"/>
    </location>
</feature>
<keyword evidence="1" id="KW-0812">Transmembrane</keyword>
<feature type="signal peptide" evidence="2">
    <location>
        <begin position="1"/>
        <end position="24"/>
    </location>
</feature>
<keyword evidence="4" id="KW-1185">Reference proteome</keyword>
<comment type="caution">
    <text evidence="3">The sequence shown here is derived from an EMBL/GenBank/DDBJ whole genome shotgun (WGS) entry which is preliminary data.</text>
</comment>
<accession>A0AAD4I1R6</accession>
<feature type="transmembrane region" description="Helical" evidence="1">
    <location>
        <begin position="75"/>
        <end position="96"/>
    </location>
</feature>
<evidence type="ECO:0000313" key="3">
    <source>
        <dbReference type="EMBL" id="KAG7291496.1"/>
    </source>
</evidence>
<name>A0AAD4I1R6_9PEZI</name>
<evidence type="ECO:0000256" key="1">
    <source>
        <dbReference type="SAM" id="Phobius"/>
    </source>
</evidence>
<dbReference type="PANTHER" id="PTHR42083">
    <property type="entry name" value="MARVEL DOMAIN-CONTAINING PROTEIN"/>
    <property type="match status" value="1"/>
</dbReference>
<dbReference type="PANTHER" id="PTHR42083:SF1">
    <property type="entry name" value="MARVEL DOMAIN-CONTAINING PROTEIN"/>
    <property type="match status" value="1"/>
</dbReference>
<feature type="transmembrane region" description="Helical" evidence="1">
    <location>
        <begin position="48"/>
        <end position="68"/>
    </location>
</feature>
<reference evidence="3" key="1">
    <citation type="submission" date="2023-02" db="EMBL/GenBank/DDBJ databases">
        <authorList>
            <person name="Palmer J.M."/>
        </authorList>
    </citation>
    <scope>NUCLEOTIDE SEQUENCE</scope>
    <source>
        <strain evidence="3">FW57</strain>
    </source>
</reference>
<evidence type="ECO:0000256" key="2">
    <source>
        <dbReference type="SAM" id="SignalP"/>
    </source>
</evidence>
<dbReference type="Proteomes" id="UP001197093">
    <property type="component" value="Unassembled WGS sequence"/>
</dbReference>
<dbReference type="EMBL" id="JAHCVI010000001">
    <property type="protein sequence ID" value="KAG7291496.1"/>
    <property type="molecule type" value="Genomic_DNA"/>
</dbReference>
<keyword evidence="1" id="KW-1133">Transmembrane helix</keyword>
<keyword evidence="2" id="KW-0732">Signal</keyword>
<feature type="transmembrane region" description="Helical" evidence="1">
    <location>
        <begin position="116"/>
        <end position="139"/>
    </location>
</feature>
<keyword evidence="1" id="KW-0472">Membrane</keyword>
<dbReference type="AlphaFoldDB" id="A0AAD4I1R6"/>
<proteinExistence type="predicted"/>
<gene>
    <name evidence="3" type="ORF">NEMBOFW57_001515</name>
</gene>
<sequence length="154" mass="17441">MAIGSMALSYLLFVLLHVSQFILAVTVCALYGVDLDRARKAGVHADGKWVYAEVVGGLSALTAVLLCVPYILRFALVWAWNLILFILWIALFGIFGRMYINENPEGNGDITRMKNAVWVVLASAILWLIGVLAHFIYWWGHRDRRTRFTSRARI</sequence>
<organism evidence="3 4">
    <name type="scientific">Staphylotrichum longicolle</name>
    <dbReference type="NCBI Taxonomy" id="669026"/>
    <lineage>
        <taxon>Eukaryota</taxon>
        <taxon>Fungi</taxon>
        <taxon>Dikarya</taxon>
        <taxon>Ascomycota</taxon>
        <taxon>Pezizomycotina</taxon>
        <taxon>Sordariomycetes</taxon>
        <taxon>Sordariomycetidae</taxon>
        <taxon>Sordariales</taxon>
        <taxon>Chaetomiaceae</taxon>
        <taxon>Staphylotrichum</taxon>
    </lineage>
</organism>
<evidence type="ECO:0000313" key="4">
    <source>
        <dbReference type="Proteomes" id="UP001197093"/>
    </source>
</evidence>
<protein>
    <submittedName>
        <fullName evidence="3">Uncharacterized protein</fullName>
    </submittedName>
</protein>